<sequence length="336" mass="37201">MVQPDAHRGDDDLGLVTNKTGRVEVLLISRLLLSHLLLGYIMIPMYWGLLPNHYIYRLGLVLLSHRTANTLPKDDQRVHDDDDDDDHDDDDDDDAGDEEEPVPMAPEAPTASFGSNPHPGKGKGLTGSFMSVMSKISGSHNKRHDKARDVPAPTQRKKAKSSDWELTRPTEGGHVDPVLIPSYGKHVARCIWSGQDLCICTLVCFSTPTQRCYRLLWRGDSRTPTVSTCHGLILGVPAYGRAVALHYSRDQMIVVIQNDLGILYTGGSINGQELFDVATDLWSRRPSCDKAACYIQYLLGSLLFTDKSEYSILWGVCMGCCNTCLLVQEPWSGLAC</sequence>
<comment type="caution">
    <text evidence="1">The sequence shown here is derived from an EMBL/GenBank/DDBJ whole genome shotgun (WGS) entry which is preliminary data.</text>
</comment>
<gene>
    <name evidence="1" type="ORF">M9H77_25189</name>
</gene>
<proteinExistence type="predicted"/>
<organism evidence="1 2">
    <name type="scientific">Catharanthus roseus</name>
    <name type="common">Madagascar periwinkle</name>
    <name type="synonym">Vinca rosea</name>
    <dbReference type="NCBI Taxonomy" id="4058"/>
    <lineage>
        <taxon>Eukaryota</taxon>
        <taxon>Viridiplantae</taxon>
        <taxon>Streptophyta</taxon>
        <taxon>Embryophyta</taxon>
        <taxon>Tracheophyta</taxon>
        <taxon>Spermatophyta</taxon>
        <taxon>Magnoliopsida</taxon>
        <taxon>eudicotyledons</taxon>
        <taxon>Gunneridae</taxon>
        <taxon>Pentapetalae</taxon>
        <taxon>asterids</taxon>
        <taxon>lamiids</taxon>
        <taxon>Gentianales</taxon>
        <taxon>Apocynaceae</taxon>
        <taxon>Rauvolfioideae</taxon>
        <taxon>Vinceae</taxon>
        <taxon>Catharanthinae</taxon>
        <taxon>Catharanthus</taxon>
    </lineage>
</organism>
<dbReference type="Proteomes" id="UP001060085">
    <property type="component" value="Linkage Group LG06"/>
</dbReference>
<accession>A0ACC0A6K5</accession>
<evidence type="ECO:0000313" key="1">
    <source>
        <dbReference type="EMBL" id="KAI5656396.1"/>
    </source>
</evidence>
<keyword evidence="2" id="KW-1185">Reference proteome</keyword>
<name>A0ACC0A6K5_CATRO</name>
<protein>
    <submittedName>
        <fullName evidence="1">Uncharacterized protein</fullName>
    </submittedName>
</protein>
<evidence type="ECO:0000313" key="2">
    <source>
        <dbReference type="Proteomes" id="UP001060085"/>
    </source>
</evidence>
<reference evidence="2" key="1">
    <citation type="journal article" date="2023" name="Nat. Plants">
        <title>Single-cell RNA sequencing provides a high-resolution roadmap for understanding the multicellular compartmentation of specialized metabolism.</title>
        <authorList>
            <person name="Sun S."/>
            <person name="Shen X."/>
            <person name="Li Y."/>
            <person name="Li Y."/>
            <person name="Wang S."/>
            <person name="Li R."/>
            <person name="Zhang H."/>
            <person name="Shen G."/>
            <person name="Guo B."/>
            <person name="Wei J."/>
            <person name="Xu J."/>
            <person name="St-Pierre B."/>
            <person name="Chen S."/>
            <person name="Sun C."/>
        </authorList>
    </citation>
    <scope>NUCLEOTIDE SEQUENCE [LARGE SCALE GENOMIC DNA]</scope>
</reference>
<dbReference type="EMBL" id="CM044706">
    <property type="protein sequence ID" value="KAI5656396.1"/>
    <property type="molecule type" value="Genomic_DNA"/>
</dbReference>